<comment type="caution">
    <text evidence="1">The sequence shown here is derived from an EMBL/GenBank/DDBJ whole genome shotgun (WGS) entry which is preliminary data.</text>
</comment>
<dbReference type="EMBL" id="JASBWS010000001">
    <property type="protein sequence ID" value="KAJ9117735.1"/>
    <property type="molecule type" value="Genomic_DNA"/>
</dbReference>
<evidence type="ECO:0000313" key="2">
    <source>
        <dbReference type="Proteomes" id="UP001230649"/>
    </source>
</evidence>
<protein>
    <submittedName>
        <fullName evidence="1">Uncharacterized protein</fullName>
    </submittedName>
</protein>
<sequence length="3050" mass="342249">MPRNAAFSEALSKVSSDKIKERSEGMESLRTIFQSQTSVENLSGVTDGAGWLQTFQTLFGVVKMERNASLKKGKTNGVGSSSAGETRLSNAMSLVRWLVDRSLVHLNKKVINALFSHLTQTIITSDGKLLRNSMDYIKALKTIVSYTPHLEHLGSASWESLMSICWDATLGQRIEYDKAEWTTGDLEEDPVRGSDSEEEEEEDVMATPSTGTQKRKFTSTMSSITQRGKSGRNGDVLPLSTEVTELLGIVPVLLAVPNAPILPPPQLPESDHDTDKPLPRVGIRILRKTIKFLRDRPAETAAHRSVLATLNILLGELELNAVQVMIETAPTLLSLLVPLWHTKLKDQVVLALRIILPFLSSSPFVCEKEPEEKNISREVFSDLLALRDAISRSNPGKRSHILDLPFLSLKIALPSGGRSERNAPSPMHTPLVSAMSDIPDTMIMTWATLELMSDSLALLHQHHEASSLRSTTPSTGSNKRQRIEEPVAEMLNVMTSARHAENRLFALQTMYFFVMRHWDQLHGRLQTTIKNTIQNLMVDPAPEVQQWADLSLAAICHFVVVNTTQEPSSVIGDQPNRQIATRGNGDWLEIWQLALRKLVITAAASSRTAALLLQVIVRKQVIEPALFITSIGKFLEGVSDQGPAAPYDAVCEFMVICLDAADQDARLHRMGFTSKVSEWFRTAWLAQEKNTAEAADRATFDLASAFQLICRLSALPAQFSSLRDDRPLTSTPLLVRMQKEEQILDIRDFMLHAKLPALPKTEKHSGASGQMAAAPADTTARPFSASGARALSRLFGLKLQQLSLTDVDGSNVARLRGKLDGCILILLAESSFIDSDPEHSQANFDAASDLLEKVLQLILQKSWTLGERAKLFVGLNALFPHTRSALLHQDQRAESLICLPGYASGILSVITGGTPARERDGLQEVGDTEVSLLHVRMWQKPKLCDIFRSRVRDFYQVLQGDELHLNGNAANIDAEDADDDFAIKADDDTGTSSMQNDSRVVEAIVTGSIRCCLLPKYCANGMSTHVKDRNILNMLINTEPSAFLRLCYPIFLGVRNGLLEFNDEAASSIYQELQDYLSSYTCSLSSAMRQAAANFVNTILSRLSPLHLESFHSGAGELVSFFLNWLGANLAQGKLIFWEERLAVIRLFACLIELDPRNEAWSNQKQDDTSEDFDDPVLLLCKLVDDTDARVRFRLGVIVARLFQWLPDRDFNTLYRGVVANFHTSGFQVEYILSILVFQLNVTIVNAIGRFNSLFHIYDTAYARTFARHHIQVSLQYIVRALRLSGISELYLQYAARLATLQLAQDGNPEDLPMQLYGFSTRREWASAALTAVGSAALLKGKTWVWEHLSATVGLTKEEGLQHIFSATVGNYLAFEFSNIMPERSSDKDWTAMSQFLRDFEATYAASGGKGRLELNPIDIISSVICMPGDEDRTEDLEILLQSQDDGIERSRVFTEIYSTGGTARELEEVLVPVTSTRACIRVIQWIERKNRQMELDTIVYNVLMQTVGRLDTKILINERTRLIRNLALFVAYYHRVFLNNAVLGFVLLRTGAVLAQHRDLAPISANLISWILPRMKFVKGADGDLVAILARLSAVAMSYIKAPDIQGIPGLKDAGGRILTTLEAFLDLLWRDAPPNIRAVAFMPLLPIWPRTLPKTPNKRLHGMSRAELLEKAQDPAIHKQVFSLTRQLASKSGVPRDSEIDIFSSRVFWQLKDALSGAVAPSAEDMSAFFEFCYSNGGRIRMIDPDTYASLRTRAPRSRNRLYNGRSDPTHSTSDILFAIFDRLHSADLGSQHRAYHTLCIVGSAMSALAQQAVGLTSLVQLEMGLLHARAPSENVDDAVFMEFIGSESPAGINLALPLETDRWMTMFASATCMQYAIWDNMLVDVASLFMHDRRFSRQVLPQLLHLVLDKEASDEETRGSPIQAGLSSYFESILQSSQVPLATKTVIIEILLYLRRQGRPRSPNHLSNDRWLKINFSVVAKAALDCKMYATALLYWELHVDPDNKSAPKAFGEDDYQLLYDIYNNIDEPDGFYGIPLESNAKNALLQRFQHESNWSLAFKYYGAELEANGHTARHLPQLTRSLQAFGMDRLALMLFQAEDTAELSQHYLPYDLAWRTQSWDLPSSAFLPESSDRSIYTALRTIHRSRDLAEMQQAVEGIEREELESVRAFSLEDVHGLRKKMQELLSLREIKRWTGEYLPKVDSAQPGDHECQRFLAVPTCIEPEMTEQILSVRLSLIRSARSQDEWQLGDMMPNRGKVLLQLERQCLQQLGSLARQKGNLDGAIKILAKQQSLTSSDAADHVSEFAEVLWLQGDHGLAIEQLNTTLRIGGSLQSNGKERTKTKLSPVMESKLLSRVGQWMAEAKQAHSEIIYDKYFQAAYDMLEEPSTKPLPEDRAVIYSRFAAFADQEYARLLQLNELEQRHLVQQRLASDNTDGDAAPAALRRGSAAAPSRRTQATGTAQVDVYAIHKEFEMIKRQYLQQAIIMYARSMRYSEKYDDSVHRMCALWLENSSDNALNAAVEHSILRVPTHKFAFLASQLTARLDEEDHKTKFQPTLQILLKNLCEEHPFHIMYQVITLARPVQQSRKNQTSARGSKTVRGVNGRELAASNLLDEIRALPKRTAQISDMELFANASIHWCDFKQERGKTREYQLPPSAPLAQIHDLRIPVPTQHLPFDMTGAYSPSDQSEVAFIQSYERSFGLAGGMHMPKIMVCLGHDGRRFRQLFKGDDDLRQDSVMEQVFSLVNTLLQRDEAIAKRELRFKTYIVLPLANSTGIIEFVADSMGIGDWLSDAHKRFRPKDLPPQTFRNDMKAIQSRDSNAHTELIQKFLQNQKMFKPVMRHFFTEMRNDPVGWYAMRLKYARSVAVGSMVGHLVGLGDRHCSNIMINVKTGEILHIDLGIAFDQGGDLNIPERVPFRLTADMIDGLGSFGVEGVFKRCCEQTLRLLREKADLILAVLEVFRHDPLQKWKADFDKVNQMQGGAAAKAHRQKMEAHASELATLALDRVRTKLLSNTTVEYTVNELIRTATDPVNLATIYHGWQPWM</sequence>
<keyword evidence="2" id="KW-1185">Reference proteome</keyword>
<accession>A0ACC2X2X6</accession>
<evidence type="ECO:0000313" key="1">
    <source>
        <dbReference type="EMBL" id="KAJ9117735.1"/>
    </source>
</evidence>
<gene>
    <name evidence="1" type="ORF">QFC20_000013</name>
</gene>
<name>A0ACC2X2X6_9TREE</name>
<organism evidence="1 2">
    <name type="scientific">Naganishia adeliensis</name>
    <dbReference type="NCBI Taxonomy" id="92952"/>
    <lineage>
        <taxon>Eukaryota</taxon>
        <taxon>Fungi</taxon>
        <taxon>Dikarya</taxon>
        <taxon>Basidiomycota</taxon>
        <taxon>Agaricomycotina</taxon>
        <taxon>Tremellomycetes</taxon>
        <taxon>Filobasidiales</taxon>
        <taxon>Filobasidiaceae</taxon>
        <taxon>Naganishia</taxon>
    </lineage>
</organism>
<proteinExistence type="predicted"/>
<dbReference type="Proteomes" id="UP001230649">
    <property type="component" value="Unassembled WGS sequence"/>
</dbReference>
<reference evidence="1" key="1">
    <citation type="submission" date="2023-04" db="EMBL/GenBank/DDBJ databases">
        <title>Draft Genome sequencing of Naganishia species isolated from polar environments using Oxford Nanopore Technology.</title>
        <authorList>
            <person name="Leo P."/>
            <person name="Venkateswaran K."/>
        </authorList>
    </citation>
    <scope>NUCLEOTIDE SEQUENCE</scope>
    <source>
        <strain evidence="1">MNA-CCFEE 5262</strain>
    </source>
</reference>